<dbReference type="PANTHER" id="PTHR34047:SF7">
    <property type="entry name" value="RNA-DIRECTED DNA POLYMERASE"/>
    <property type="match status" value="1"/>
</dbReference>
<evidence type="ECO:0000256" key="2">
    <source>
        <dbReference type="ARBA" id="ARBA00022679"/>
    </source>
</evidence>
<dbReference type="GO" id="GO:0046872">
    <property type="term" value="F:metal ion binding"/>
    <property type="evidence" value="ECO:0007669"/>
    <property type="project" value="UniProtKB-KW"/>
</dbReference>
<dbReference type="Pfam" id="PF00078">
    <property type="entry name" value="RVT_1"/>
    <property type="match status" value="1"/>
</dbReference>
<comment type="catalytic activity">
    <reaction evidence="9">
        <text>DNA(n) + a 2'-deoxyribonucleoside 5'-triphosphate = DNA(n+1) + diphosphate</text>
        <dbReference type="Rhea" id="RHEA:22508"/>
        <dbReference type="Rhea" id="RHEA-COMP:17339"/>
        <dbReference type="Rhea" id="RHEA-COMP:17340"/>
        <dbReference type="ChEBI" id="CHEBI:33019"/>
        <dbReference type="ChEBI" id="CHEBI:61560"/>
        <dbReference type="ChEBI" id="CHEBI:173112"/>
        <dbReference type="EC" id="2.7.7.49"/>
    </reaction>
</comment>
<evidence type="ECO:0000256" key="3">
    <source>
        <dbReference type="ARBA" id="ARBA00022695"/>
    </source>
</evidence>
<feature type="domain" description="Reverse transcriptase" evidence="10">
    <location>
        <begin position="14"/>
        <end position="236"/>
    </location>
</feature>
<dbReference type="RefSeq" id="WP_136998716.1">
    <property type="nucleotide sequence ID" value="NZ_SYUW01000059.1"/>
</dbReference>
<dbReference type="PRINTS" id="PR00866">
    <property type="entry name" value="RNADNAPOLMS"/>
</dbReference>
<dbReference type="EC" id="2.7.7.49" evidence="1"/>
<dbReference type="AlphaFoldDB" id="A0A4U1YS20"/>
<evidence type="ECO:0000256" key="7">
    <source>
        <dbReference type="ARBA" id="ARBA00023118"/>
    </source>
</evidence>
<dbReference type="PROSITE" id="PS50878">
    <property type="entry name" value="RT_POL"/>
    <property type="match status" value="1"/>
</dbReference>
<keyword evidence="3" id="KW-0548">Nucleotidyltransferase</keyword>
<comment type="caution">
    <text evidence="11">The sequence shown here is derived from an EMBL/GenBank/DDBJ whole genome shotgun (WGS) entry which is preliminary data.</text>
</comment>
<organism evidence="11 12">
    <name type="scientific">Vibrio kanaloae</name>
    <dbReference type="NCBI Taxonomy" id="170673"/>
    <lineage>
        <taxon>Bacteria</taxon>
        <taxon>Pseudomonadati</taxon>
        <taxon>Pseudomonadota</taxon>
        <taxon>Gammaproteobacteria</taxon>
        <taxon>Vibrionales</taxon>
        <taxon>Vibrionaceae</taxon>
        <taxon>Vibrio</taxon>
    </lineage>
</organism>
<dbReference type="InterPro" id="IPR000123">
    <property type="entry name" value="Reverse_transcriptase_msDNA"/>
</dbReference>
<dbReference type="NCBIfam" id="NF038233">
    <property type="entry name" value="retron_St85_RT"/>
    <property type="match status" value="1"/>
</dbReference>
<dbReference type="InterPro" id="IPR000477">
    <property type="entry name" value="RT_dom"/>
</dbReference>
<keyword evidence="7" id="KW-0051">Antiviral defense</keyword>
<evidence type="ECO:0000256" key="9">
    <source>
        <dbReference type="ARBA" id="ARBA00048173"/>
    </source>
</evidence>
<dbReference type="CDD" id="cd03487">
    <property type="entry name" value="RT_Bac_retron_II"/>
    <property type="match status" value="1"/>
</dbReference>
<dbReference type="Proteomes" id="UP000305234">
    <property type="component" value="Unassembled WGS sequence"/>
</dbReference>
<keyword evidence="2" id="KW-0808">Transferase</keyword>
<dbReference type="InterPro" id="IPR051083">
    <property type="entry name" value="GrpII_Intron_Splice-Mob/Def"/>
</dbReference>
<dbReference type="GO" id="GO:0003723">
    <property type="term" value="F:RNA binding"/>
    <property type="evidence" value="ECO:0007669"/>
    <property type="project" value="InterPro"/>
</dbReference>
<evidence type="ECO:0000256" key="5">
    <source>
        <dbReference type="ARBA" id="ARBA00022842"/>
    </source>
</evidence>
<sequence length="308" mass="35231">MLLELISNITILEEDYILNVAQTSSQRYKKFHIPKRNGSLRTIFQPSKELKGIQRVIHDEVLKTLPSHIASAAYKEGSSIKKHADQHRKSNYLLRLDFKDFFESISDHDIRTFANQNLVGKISGWTSDDTNLLVKLATFKGALTIGSITSPLLSDAICYNLDVALFSFSHELGITYTRYADDLYFSTNNRGVLKTILSKVEDVISNLDYPSQLKINRSKTYHSSKKNKMMVTGLTLTNDYKISIGRAKKREIRSKIYNWSRLDLEQKRHLSGYLSYIKSVEPAFINTLCSKYGANIIREISIFNSQKN</sequence>
<name>A0A4U1YS20_9VIBR</name>
<dbReference type="EMBL" id="SYUW01000059">
    <property type="protein sequence ID" value="TKF22861.1"/>
    <property type="molecule type" value="Genomic_DNA"/>
</dbReference>
<accession>A0A4U1YS20</accession>
<keyword evidence="5" id="KW-0460">Magnesium</keyword>
<gene>
    <name evidence="11" type="ORF">FCV52_19135</name>
</gene>
<evidence type="ECO:0000256" key="1">
    <source>
        <dbReference type="ARBA" id="ARBA00012493"/>
    </source>
</evidence>
<evidence type="ECO:0000259" key="10">
    <source>
        <dbReference type="PROSITE" id="PS50878"/>
    </source>
</evidence>
<dbReference type="SUPFAM" id="SSF56672">
    <property type="entry name" value="DNA/RNA polymerases"/>
    <property type="match status" value="1"/>
</dbReference>
<evidence type="ECO:0000256" key="4">
    <source>
        <dbReference type="ARBA" id="ARBA00022723"/>
    </source>
</evidence>
<dbReference type="PANTHER" id="PTHR34047">
    <property type="entry name" value="NUCLEAR INTRON MATURASE 1, MITOCHONDRIAL-RELATED"/>
    <property type="match status" value="1"/>
</dbReference>
<proteinExistence type="inferred from homology"/>
<comment type="similarity">
    <text evidence="8">Belongs to the bacterial reverse transcriptase family.</text>
</comment>
<protein>
    <recommendedName>
        <fullName evidence="1">RNA-directed DNA polymerase</fullName>
        <ecNumber evidence="1">2.7.7.49</ecNumber>
    </recommendedName>
</protein>
<evidence type="ECO:0000313" key="11">
    <source>
        <dbReference type="EMBL" id="TKF22861.1"/>
    </source>
</evidence>
<keyword evidence="6 11" id="KW-0695">RNA-directed DNA polymerase</keyword>
<dbReference type="GO" id="GO:0051607">
    <property type="term" value="P:defense response to virus"/>
    <property type="evidence" value="ECO:0007669"/>
    <property type="project" value="UniProtKB-KW"/>
</dbReference>
<evidence type="ECO:0000256" key="8">
    <source>
        <dbReference type="ARBA" id="ARBA00034120"/>
    </source>
</evidence>
<evidence type="ECO:0000313" key="12">
    <source>
        <dbReference type="Proteomes" id="UP000305234"/>
    </source>
</evidence>
<dbReference type="GO" id="GO:0003964">
    <property type="term" value="F:RNA-directed DNA polymerase activity"/>
    <property type="evidence" value="ECO:0007669"/>
    <property type="project" value="UniProtKB-KW"/>
</dbReference>
<dbReference type="InterPro" id="IPR043502">
    <property type="entry name" value="DNA/RNA_pol_sf"/>
</dbReference>
<evidence type="ECO:0000256" key="6">
    <source>
        <dbReference type="ARBA" id="ARBA00022918"/>
    </source>
</evidence>
<reference evidence="11 12" key="1">
    <citation type="submission" date="2019-04" db="EMBL/GenBank/DDBJ databases">
        <title>A reverse ecology approach based on a biological definition of microbial populations.</title>
        <authorList>
            <person name="Arevalo P."/>
            <person name="Vaninsberghe D."/>
            <person name="Elsherbini J."/>
            <person name="Gore J."/>
            <person name="Polz M."/>
        </authorList>
    </citation>
    <scope>NUCLEOTIDE SEQUENCE [LARGE SCALE GENOMIC DNA]</scope>
    <source>
        <strain evidence="11 12">10N.261.46.E4</strain>
    </source>
</reference>
<keyword evidence="4" id="KW-0479">Metal-binding</keyword>